<proteinExistence type="predicted"/>
<dbReference type="Gene3D" id="1.25.40.470">
    <property type="match status" value="1"/>
</dbReference>
<feature type="region of interest" description="Disordered" evidence="1">
    <location>
        <begin position="88"/>
        <end position="139"/>
    </location>
</feature>
<name>A0AAN7KHT9_9MYRT</name>
<organism evidence="2 3">
    <name type="scientific">Trapa incisa</name>
    <dbReference type="NCBI Taxonomy" id="236973"/>
    <lineage>
        <taxon>Eukaryota</taxon>
        <taxon>Viridiplantae</taxon>
        <taxon>Streptophyta</taxon>
        <taxon>Embryophyta</taxon>
        <taxon>Tracheophyta</taxon>
        <taxon>Spermatophyta</taxon>
        <taxon>Magnoliopsida</taxon>
        <taxon>eudicotyledons</taxon>
        <taxon>Gunneridae</taxon>
        <taxon>Pentapetalae</taxon>
        <taxon>rosids</taxon>
        <taxon>malvids</taxon>
        <taxon>Myrtales</taxon>
        <taxon>Lythraceae</taxon>
        <taxon>Trapa</taxon>
    </lineage>
</organism>
<evidence type="ECO:0000313" key="3">
    <source>
        <dbReference type="Proteomes" id="UP001345219"/>
    </source>
</evidence>
<dbReference type="Proteomes" id="UP001345219">
    <property type="component" value="Chromosome 11"/>
</dbReference>
<reference evidence="2 3" key="1">
    <citation type="journal article" date="2023" name="Hortic Res">
        <title>Pangenome of water caltrop reveals structural variations and asymmetric subgenome divergence after allopolyploidization.</title>
        <authorList>
            <person name="Zhang X."/>
            <person name="Chen Y."/>
            <person name="Wang L."/>
            <person name="Yuan Y."/>
            <person name="Fang M."/>
            <person name="Shi L."/>
            <person name="Lu R."/>
            <person name="Comes H.P."/>
            <person name="Ma Y."/>
            <person name="Chen Y."/>
            <person name="Huang G."/>
            <person name="Zhou Y."/>
            <person name="Zheng Z."/>
            <person name="Qiu Y."/>
        </authorList>
    </citation>
    <scope>NUCLEOTIDE SEQUENCE [LARGE SCALE GENOMIC DNA]</scope>
    <source>
        <tissue evidence="2">Roots</tissue>
    </source>
</reference>
<feature type="compositionally biased region" description="Basic and acidic residues" evidence="1">
    <location>
        <begin position="105"/>
        <end position="115"/>
    </location>
</feature>
<keyword evidence="3" id="KW-1185">Reference proteome</keyword>
<sequence length="139" mass="15715">MVRSYLPSKVSEIVSIWRKDLKKVNPKAAESLADPEEYPNLFDDWQVALSVESRVAEKRAVYPPATDYVNYKDRSNVPLVEAFRNMQIEEEQEPMENGDTTYESAEEKGEEKNVEEAVVVDADSTDGVVLVNGNEGEEE</sequence>
<gene>
    <name evidence="2" type="ORF">SAY87_013724</name>
</gene>
<comment type="caution">
    <text evidence="2">The sequence shown here is derived from an EMBL/GenBank/DDBJ whole genome shotgun (WGS) entry which is preliminary data.</text>
</comment>
<protein>
    <submittedName>
        <fullName evidence="2">Uncharacterized protein</fullName>
    </submittedName>
</protein>
<evidence type="ECO:0000313" key="2">
    <source>
        <dbReference type="EMBL" id="KAK4764286.1"/>
    </source>
</evidence>
<evidence type="ECO:0000256" key="1">
    <source>
        <dbReference type="SAM" id="MobiDB-lite"/>
    </source>
</evidence>
<dbReference type="AlphaFoldDB" id="A0AAN7KHT9"/>
<feature type="compositionally biased region" description="Low complexity" evidence="1">
    <location>
        <begin position="127"/>
        <end position="139"/>
    </location>
</feature>
<dbReference type="EMBL" id="JAXIOK010000008">
    <property type="protein sequence ID" value="KAK4764286.1"/>
    <property type="molecule type" value="Genomic_DNA"/>
</dbReference>
<accession>A0AAN7KHT9</accession>